<dbReference type="PANTHER" id="PTHR30136">
    <property type="entry name" value="HELIX-TURN-HELIX TRANSCRIPTIONAL REGULATOR, ICLR FAMILY"/>
    <property type="match status" value="1"/>
</dbReference>
<feature type="domain" description="HTH iclR-type" evidence="4">
    <location>
        <begin position="10"/>
        <end position="71"/>
    </location>
</feature>
<evidence type="ECO:0000256" key="3">
    <source>
        <dbReference type="ARBA" id="ARBA00023163"/>
    </source>
</evidence>
<evidence type="ECO:0000259" key="5">
    <source>
        <dbReference type="PROSITE" id="PS51078"/>
    </source>
</evidence>
<evidence type="ECO:0000259" key="4">
    <source>
        <dbReference type="PROSITE" id="PS51077"/>
    </source>
</evidence>
<dbReference type="AlphaFoldDB" id="A0A6B3BNC7"/>
<evidence type="ECO:0000256" key="2">
    <source>
        <dbReference type="ARBA" id="ARBA00023125"/>
    </source>
</evidence>
<dbReference type="Pfam" id="PF09339">
    <property type="entry name" value="HTH_IclR"/>
    <property type="match status" value="1"/>
</dbReference>
<name>A0A6B3BNC7_9ACTN</name>
<proteinExistence type="predicted"/>
<dbReference type="InterPro" id="IPR005471">
    <property type="entry name" value="Tscrpt_reg_IclR_N"/>
</dbReference>
<dbReference type="RefSeq" id="WP_164312003.1">
    <property type="nucleotide sequence ID" value="NZ_JAAGLU010000001.1"/>
</dbReference>
<dbReference type="PROSITE" id="PS51077">
    <property type="entry name" value="HTH_ICLR"/>
    <property type="match status" value="1"/>
</dbReference>
<keyword evidence="3" id="KW-0804">Transcription</keyword>
<dbReference type="Gene3D" id="1.10.10.10">
    <property type="entry name" value="Winged helix-like DNA-binding domain superfamily/Winged helix DNA-binding domain"/>
    <property type="match status" value="1"/>
</dbReference>
<dbReference type="InterPro" id="IPR014757">
    <property type="entry name" value="Tscrpt_reg_IclR_C"/>
</dbReference>
<dbReference type="SUPFAM" id="SSF55781">
    <property type="entry name" value="GAF domain-like"/>
    <property type="match status" value="1"/>
</dbReference>
<evidence type="ECO:0000256" key="1">
    <source>
        <dbReference type="ARBA" id="ARBA00023015"/>
    </source>
</evidence>
<accession>A0A6B3BNC7</accession>
<dbReference type="PROSITE" id="PS51078">
    <property type="entry name" value="ICLR_ED"/>
    <property type="match status" value="1"/>
</dbReference>
<dbReference type="InterPro" id="IPR036390">
    <property type="entry name" value="WH_DNA-bd_sf"/>
</dbReference>
<dbReference type="PANTHER" id="PTHR30136:SF24">
    <property type="entry name" value="HTH-TYPE TRANSCRIPTIONAL REPRESSOR ALLR"/>
    <property type="match status" value="1"/>
</dbReference>
<dbReference type="GO" id="GO:0003677">
    <property type="term" value="F:DNA binding"/>
    <property type="evidence" value="ECO:0007669"/>
    <property type="project" value="UniProtKB-KW"/>
</dbReference>
<keyword evidence="1" id="KW-0805">Transcription regulation</keyword>
<dbReference type="GO" id="GO:0045892">
    <property type="term" value="P:negative regulation of DNA-templated transcription"/>
    <property type="evidence" value="ECO:0007669"/>
    <property type="project" value="TreeGrafter"/>
</dbReference>
<dbReference type="Gene3D" id="3.30.450.40">
    <property type="match status" value="1"/>
</dbReference>
<comment type="caution">
    <text evidence="6">The sequence shown here is derived from an EMBL/GenBank/DDBJ whole genome shotgun (WGS) entry which is preliminary data.</text>
</comment>
<evidence type="ECO:0000313" key="6">
    <source>
        <dbReference type="EMBL" id="NEC84563.1"/>
    </source>
</evidence>
<dbReference type="InterPro" id="IPR036388">
    <property type="entry name" value="WH-like_DNA-bd_sf"/>
</dbReference>
<organism evidence="6">
    <name type="scientific">Streptomyces sp. SID12501</name>
    <dbReference type="NCBI Taxonomy" id="2706042"/>
    <lineage>
        <taxon>Bacteria</taxon>
        <taxon>Bacillati</taxon>
        <taxon>Actinomycetota</taxon>
        <taxon>Actinomycetes</taxon>
        <taxon>Kitasatosporales</taxon>
        <taxon>Streptomycetaceae</taxon>
        <taxon>Streptomyces</taxon>
    </lineage>
</organism>
<protein>
    <submittedName>
        <fullName evidence="6">IclR family transcriptional regulator</fullName>
    </submittedName>
</protein>
<sequence>MTTPSGAPERSVVDRTLSILGVFDRDNRTLTLSDISRRSGLPVATVHRIVNKLHGWGALERGEEGGYSIGLRLWETATLAPRYSGLAEAAQSHLVELHGQSGGAAVLALRDGTESVCLTFLSNEPCLAAHWGDPGCRLPLHVTATGLVLLANAEVGVQDDICASPLRAYTAATITNGTTLRNHLSKIRREGYAMVCGTLREGRGAIAAPVRNARGTVVASVGVVGPPNMLQASRLAPMVMATAEAVSQQDRTEGWRMARVGA</sequence>
<dbReference type="GO" id="GO:0003700">
    <property type="term" value="F:DNA-binding transcription factor activity"/>
    <property type="evidence" value="ECO:0007669"/>
    <property type="project" value="TreeGrafter"/>
</dbReference>
<dbReference type="SUPFAM" id="SSF46785">
    <property type="entry name" value="Winged helix' DNA-binding domain"/>
    <property type="match status" value="1"/>
</dbReference>
<keyword evidence="2" id="KW-0238">DNA-binding</keyword>
<dbReference type="Pfam" id="PF01614">
    <property type="entry name" value="IclR_C"/>
    <property type="match status" value="1"/>
</dbReference>
<dbReference type="InterPro" id="IPR050707">
    <property type="entry name" value="HTH_MetabolicPath_Reg"/>
</dbReference>
<dbReference type="SMART" id="SM00346">
    <property type="entry name" value="HTH_ICLR"/>
    <property type="match status" value="1"/>
</dbReference>
<dbReference type="InterPro" id="IPR029016">
    <property type="entry name" value="GAF-like_dom_sf"/>
</dbReference>
<gene>
    <name evidence="6" type="ORF">G3I71_01475</name>
</gene>
<dbReference type="EMBL" id="JAAGLU010000001">
    <property type="protein sequence ID" value="NEC84563.1"/>
    <property type="molecule type" value="Genomic_DNA"/>
</dbReference>
<reference evidence="6" key="1">
    <citation type="submission" date="2020-01" db="EMBL/GenBank/DDBJ databases">
        <title>Insect and environment-associated Actinomycetes.</title>
        <authorList>
            <person name="Currrie C."/>
            <person name="Chevrette M."/>
            <person name="Carlson C."/>
            <person name="Stubbendieck R."/>
            <person name="Wendt-Pienkowski E."/>
        </authorList>
    </citation>
    <scope>NUCLEOTIDE SEQUENCE</scope>
    <source>
        <strain evidence="6">SID12501</strain>
    </source>
</reference>
<feature type="domain" description="IclR-ED" evidence="5">
    <location>
        <begin position="72"/>
        <end position="255"/>
    </location>
</feature>